<dbReference type="Pfam" id="PF08284">
    <property type="entry name" value="RVP_2"/>
    <property type="match status" value="1"/>
</dbReference>
<dbReference type="InterPro" id="IPR043502">
    <property type="entry name" value="DNA/RNA_pol_sf"/>
</dbReference>
<feature type="domain" description="Reverse transcriptase" evidence="1">
    <location>
        <begin position="149"/>
        <end position="231"/>
    </location>
</feature>
<dbReference type="Proteomes" id="UP001234989">
    <property type="component" value="Chromosome 4"/>
</dbReference>
<keyword evidence="3" id="KW-1185">Reference proteome</keyword>
<dbReference type="AlphaFoldDB" id="A0AAF0QKD6"/>
<accession>A0AAF0QKD6</accession>
<evidence type="ECO:0000313" key="3">
    <source>
        <dbReference type="Proteomes" id="UP001234989"/>
    </source>
</evidence>
<dbReference type="CDD" id="cd01647">
    <property type="entry name" value="RT_LTR"/>
    <property type="match status" value="1"/>
</dbReference>
<evidence type="ECO:0000313" key="2">
    <source>
        <dbReference type="EMBL" id="WMV24901.1"/>
    </source>
</evidence>
<dbReference type="InterPro" id="IPR000477">
    <property type="entry name" value="RT_dom"/>
</dbReference>
<sequence length="248" mass="27820">MANVLFDPGSTYSYVSVRFASDFDMICDILDAQIRVSTPVGESVIATHVYRSCPILFIGFQTWANMDVEIEAPSIESIPVVSEFSEVFLNDLPELRELKTQIQELLDKGFIRPGASPCGAPVLFVKKRGGSMRMCIDCRQLNRVTIRNKPEDVPNTAFRTRYGNYEFSVMSFGLTNALATFMSLLNGVFKPFLESFVIVFIDDILVYSKVKKISKEGVMVDPQKIEAVKNWVRPSSVMEPRTFVGLAS</sequence>
<proteinExistence type="predicted"/>
<gene>
    <name evidence="2" type="ORF">MTR67_018286</name>
</gene>
<dbReference type="EMBL" id="CP133615">
    <property type="protein sequence ID" value="WMV24901.1"/>
    <property type="molecule type" value="Genomic_DNA"/>
</dbReference>
<evidence type="ECO:0000259" key="1">
    <source>
        <dbReference type="Pfam" id="PF00078"/>
    </source>
</evidence>
<dbReference type="Gene3D" id="3.30.70.270">
    <property type="match status" value="1"/>
</dbReference>
<dbReference type="SUPFAM" id="SSF56672">
    <property type="entry name" value="DNA/RNA polymerases"/>
    <property type="match status" value="1"/>
</dbReference>
<organism evidence="2 3">
    <name type="scientific">Solanum verrucosum</name>
    <dbReference type="NCBI Taxonomy" id="315347"/>
    <lineage>
        <taxon>Eukaryota</taxon>
        <taxon>Viridiplantae</taxon>
        <taxon>Streptophyta</taxon>
        <taxon>Embryophyta</taxon>
        <taxon>Tracheophyta</taxon>
        <taxon>Spermatophyta</taxon>
        <taxon>Magnoliopsida</taxon>
        <taxon>eudicotyledons</taxon>
        <taxon>Gunneridae</taxon>
        <taxon>Pentapetalae</taxon>
        <taxon>asterids</taxon>
        <taxon>lamiids</taxon>
        <taxon>Solanales</taxon>
        <taxon>Solanaceae</taxon>
        <taxon>Solanoideae</taxon>
        <taxon>Solaneae</taxon>
        <taxon>Solanum</taxon>
    </lineage>
</organism>
<dbReference type="PANTHER" id="PTHR24559:SF444">
    <property type="entry name" value="REVERSE TRANSCRIPTASE DOMAIN-CONTAINING PROTEIN"/>
    <property type="match status" value="1"/>
</dbReference>
<dbReference type="InterPro" id="IPR043128">
    <property type="entry name" value="Rev_trsase/Diguanyl_cyclase"/>
</dbReference>
<reference evidence="2" key="1">
    <citation type="submission" date="2023-08" db="EMBL/GenBank/DDBJ databases">
        <title>A de novo genome assembly of Solanum verrucosum Schlechtendal, a Mexican diploid species geographically isolated from the other diploid A-genome species in potato relatives.</title>
        <authorList>
            <person name="Hosaka K."/>
        </authorList>
    </citation>
    <scope>NUCLEOTIDE SEQUENCE</scope>
    <source>
        <tissue evidence="2">Young leaves</tissue>
    </source>
</reference>
<dbReference type="PANTHER" id="PTHR24559">
    <property type="entry name" value="TRANSPOSON TY3-I GAG-POL POLYPROTEIN"/>
    <property type="match status" value="1"/>
</dbReference>
<name>A0AAF0QKD6_SOLVR</name>
<protein>
    <recommendedName>
        <fullName evidence="1">Reverse transcriptase domain-containing protein</fullName>
    </recommendedName>
</protein>
<dbReference type="InterPro" id="IPR053134">
    <property type="entry name" value="RNA-dir_DNA_polymerase"/>
</dbReference>
<dbReference type="Pfam" id="PF00078">
    <property type="entry name" value="RVT_1"/>
    <property type="match status" value="1"/>
</dbReference>
<dbReference type="Gene3D" id="3.10.10.10">
    <property type="entry name" value="HIV Type 1 Reverse Transcriptase, subunit A, domain 1"/>
    <property type="match status" value="2"/>
</dbReference>